<protein>
    <submittedName>
        <fullName evidence="2">Protein phosphatase</fullName>
    </submittedName>
</protein>
<dbReference type="InterPro" id="IPR000387">
    <property type="entry name" value="Tyr_Pase_dom"/>
</dbReference>
<feature type="domain" description="Tyrosine specific protein phosphatases" evidence="1">
    <location>
        <begin position="89"/>
        <end position="126"/>
    </location>
</feature>
<reference evidence="2" key="1">
    <citation type="submission" date="2023-08" db="EMBL/GenBank/DDBJ databases">
        <title>The draft genome of Tsukamurella strandjordii strain 050030.</title>
        <authorList>
            <person name="Zhao F."/>
            <person name="Feng Y."/>
            <person name="Zong Z."/>
        </authorList>
    </citation>
    <scope>NUCLEOTIDE SEQUENCE</scope>
    <source>
        <strain evidence="2">050030</strain>
    </source>
</reference>
<dbReference type="Proteomes" id="UP001178281">
    <property type="component" value="Unassembled WGS sequence"/>
</dbReference>
<dbReference type="AlphaFoldDB" id="A0AA90NEN0"/>
<keyword evidence="3" id="KW-1185">Reference proteome</keyword>
<dbReference type="Gene3D" id="3.90.190.10">
    <property type="entry name" value="Protein tyrosine phosphatase superfamily"/>
    <property type="match status" value="1"/>
</dbReference>
<evidence type="ECO:0000313" key="2">
    <source>
        <dbReference type="EMBL" id="MDP0397076.1"/>
    </source>
</evidence>
<name>A0AA90NEN0_9ACTN</name>
<gene>
    <name evidence="2" type="ORF">Q7X28_03965</name>
</gene>
<comment type="caution">
    <text evidence="2">The sequence shown here is derived from an EMBL/GenBank/DDBJ whole genome shotgun (WGS) entry which is preliminary data.</text>
</comment>
<accession>A0AA90NEN0</accession>
<dbReference type="PROSITE" id="PS50056">
    <property type="entry name" value="TYR_PHOSPHATASE_2"/>
    <property type="match status" value="1"/>
</dbReference>
<proteinExistence type="predicted"/>
<evidence type="ECO:0000259" key="1">
    <source>
        <dbReference type="PROSITE" id="PS50056"/>
    </source>
</evidence>
<dbReference type="RefSeq" id="WP_305110350.1">
    <property type="nucleotide sequence ID" value="NZ_BAAAII010000011.1"/>
</dbReference>
<organism evidence="2 3">
    <name type="scientific">Tsukamurella strandjordii</name>
    <dbReference type="NCBI Taxonomy" id="147577"/>
    <lineage>
        <taxon>Bacteria</taxon>
        <taxon>Bacillati</taxon>
        <taxon>Actinomycetota</taxon>
        <taxon>Actinomycetes</taxon>
        <taxon>Mycobacteriales</taxon>
        <taxon>Tsukamurellaceae</taxon>
        <taxon>Tsukamurella</taxon>
    </lineage>
</organism>
<evidence type="ECO:0000313" key="3">
    <source>
        <dbReference type="Proteomes" id="UP001178281"/>
    </source>
</evidence>
<dbReference type="SUPFAM" id="SSF52799">
    <property type="entry name" value="(Phosphotyrosine protein) phosphatases II"/>
    <property type="match status" value="1"/>
</dbReference>
<dbReference type="InterPro" id="IPR029021">
    <property type="entry name" value="Prot-tyrosine_phosphatase-like"/>
</dbReference>
<dbReference type="EMBL" id="JAUTIX010000001">
    <property type="protein sequence ID" value="MDP0397076.1"/>
    <property type="molecule type" value="Genomic_DNA"/>
</dbReference>
<sequence length="146" mass="15601">MVSSAVTPWAEGTAGLLRLPSGLLVRGRGLRAGAPDESATVTLALTWLPPESAPGRILWVRTPDFGVPLAPEAARRRFAQAHALLPTERVEVVCGGGIGRTGTGLAALAILDGLTPTDAVDYVRTEYHPRAVETPWQRWFLAGVRR</sequence>